<sequence length="1196" mass="133204">MKQQEDKHAKLPQPIQGDGDDANGSVGKSGSDGKFIYDGSQDEEEEKRFLDPSRWWMASTAFPLIAGTFGPMANAFNICALGQYWRETFSSDEGNGDFIRDPTWLLAVNAVSLIFALIANVSLLLNMAGRLRFRIAQPITIAGFSGAAVLLIALVAKASTQSFHPHHVPGTALTQAYYYACFAAGIYFVVAVLMAITVLGSLLGKYEKKFNLTTAQRTLMLQTIVFLGYLMLGALIFSHVEGWQYLDALYWANFTLLTIGLGEPFVPNTHTGRSLLIPYAVGGIVAVGLTISSIRTMAVEQGKEKIFARNTEKNRESFTKKAQHRVLKNPEAWKAVPTRHRRKLEFHAMREIQRKSVRKSQWRALVISLTAAFLLWFLGALVFSYTEYEQDWSYFQALYFAYVVLLTIGYGDLSPSSNSGKAFFVFWTLLAVPTLTILISSMSDTVIKLVSDVTNWAGSLTILPGQRGGWHKVLSDLKKRDFWSQFVNRDPHSIFLDPEKQRTKKKFATHGEIDATREGEMEDILKSRLSEDEFAYCQNLIDADDQDPDTKDAHFYRWLLSRETAMLMEDTAADQPKKYTYDEWAYFLALLGHDEHNAESVSLKRLIHPVRRSKTGTELGHIFDEHGNPHPWSWLGIRSPLMSAKTESQWILQHLLAKLRQELHSQSILGGDSDQKPPVALSALKGRRSEPNKASLVLALLQSRVDMPSASRAVDRCVAQAASEVDSPGITRTTDTSCPDISVQTTNVPLPGEATPSRLFPIGLSRSTSASRPPHSGSATTLQTIIYPTSSSDFITSAFTSVSTVVTATSVPHKHATNTSPATIGLAVGFPLVFAIATIIGLIHCIWYKRRRGFSSVKFTGDNDYRWRHRESTTRRKTLLMQYPYETRLDSQAISEMRCALPIEQHHLNTASGCGSHPSRAASDCSVASLATVHTNLNPSRTTLEPDDSASFQMRHMRDCRCRNEPYVEPETDQCQTKSGCSLGAAQADPNNQTEPGFQTEKGGSDHKNLLEDSSVNKIWMKTTVNNGDIAKPDQTPPSPSSVYSRTSRQRRNADIAERLVDGYLRTRRDAEQDDGTVEAYSTVGNPFTQPSTISNDPFLTPRQEPQTPEHVAQSSHGRDVILELQTDAGESSMKWATGEAAMHNLRCKSADSRLYWVNRIEHSHRVVHMQLLGLTHVPACANGWPHRSQRDGAHR</sequence>
<reference evidence="12 13" key="1">
    <citation type="submission" date="2019-06" db="EMBL/GenBank/DDBJ databases">
        <title>A chromosomal-level reference genome of Carpinus fangiana (Coryloideae, Betulaceae).</title>
        <authorList>
            <person name="Yang X."/>
            <person name="Wang Z."/>
            <person name="Zhang L."/>
            <person name="Hao G."/>
            <person name="Liu J."/>
            <person name="Yang Y."/>
        </authorList>
    </citation>
    <scope>NUCLEOTIDE SEQUENCE [LARGE SCALE GENOMIC DNA]</scope>
    <source>
        <strain evidence="12">Cfa_2016G</strain>
        <tissue evidence="12">Leaf</tissue>
    </source>
</reference>
<feature type="transmembrane region" description="Helical" evidence="10">
    <location>
        <begin position="219"/>
        <end position="240"/>
    </location>
</feature>
<dbReference type="InterPro" id="IPR003280">
    <property type="entry name" value="2pore_dom_K_chnl"/>
</dbReference>
<comment type="caution">
    <text evidence="12">The sequence shown here is derived from an EMBL/GenBank/DDBJ whole genome shotgun (WGS) entry which is preliminary data.</text>
</comment>
<name>A0A5N6KY32_9ROSI</name>
<keyword evidence="3" id="KW-0813">Transport</keyword>
<dbReference type="GO" id="GO:0030322">
    <property type="term" value="P:stabilization of membrane potential"/>
    <property type="evidence" value="ECO:0007669"/>
    <property type="project" value="TreeGrafter"/>
</dbReference>
<evidence type="ECO:0000256" key="1">
    <source>
        <dbReference type="ARBA" id="ARBA00004141"/>
    </source>
</evidence>
<dbReference type="SUPFAM" id="SSF81324">
    <property type="entry name" value="Voltage-gated potassium channels"/>
    <property type="match status" value="2"/>
</dbReference>
<feature type="transmembrane region" description="Helical" evidence="10">
    <location>
        <begin position="139"/>
        <end position="156"/>
    </location>
</feature>
<dbReference type="GO" id="GO:0005774">
    <property type="term" value="C:vacuolar membrane"/>
    <property type="evidence" value="ECO:0007669"/>
    <property type="project" value="UniProtKB-ARBA"/>
</dbReference>
<feature type="transmembrane region" description="Helical" evidence="10">
    <location>
        <begin position="392"/>
        <end position="410"/>
    </location>
</feature>
<evidence type="ECO:0000256" key="6">
    <source>
        <dbReference type="ARBA" id="ARBA00023065"/>
    </source>
</evidence>
<comment type="similarity">
    <text evidence="2">Belongs to the two pore domain potassium channel (TC 1.A.1.7) family.</text>
</comment>
<gene>
    <name evidence="12" type="ORF">FH972_024174</name>
</gene>
<evidence type="ECO:0000256" key="3">
    <source>
        <dbReference type="ARBA" id="ARBA00022448"/>
    </source>
</evidence>
<dbReference type="GO" id="GO:0005886">
    <property type="term" value="C:plasma membrane"/>
    <property type="evidence" value="ECO:0007669"/>
    <property type="project" value="TreeGrafter"/>
</dbReference>
<keyword evidence="13" id="KW-1185">Reference proteome</keyword>
<organism evidence="12 13">
    <name type="scientific">Carpinus fangiana</name>
    <dbReference type="NCBI Taxonomy" id="176857"/>
    <lineage>
        <taxon>Eukaryota</taxon>
        <taxon>Viridiplantae</taxon>
        <taxon>Streptophyta</taxon>
        <taxon>Embryophyta</taxon>
        <taxon>Tracheophyta</taxon>
        <taxon>Spermatophyta</taxon>
        <taxon>Magnoliopsida</taxon>
        <taxon>eudicotyledons</taxon>
        <taxon>Gunneridae</taxon>
        <taxon>Pentapetalae</taxon>
        <taxon>rosids</taxon>
        <taxon>fabids</taxon>
        <taxon>Fagales</taxon>
        <taxon>Betulaceae</taxon>
        <taxon>Carpinus</taxon>
    </lineage>
</organism>
<evidence type="ECO:0000256" key="2">
    <source>
        <dbReference type="ARBA" id="ARBA00010159"/>
    </source>
</evidence>
<feature type="domain" description="Potassium channel" evidence="11">
    <location>
        <begin position="224"/>
        <end position="298"/>
    </location>
</feature>
<evidence type="ECO:0000313" key="13">
    <source>
        <dbReference type="Proteomes" id="UP000327013"/>
    </source>
</evidence>
<protein>
    <recommendedName>
        <fullName evidence="11">Potassium channel domain-containing protein</fullName>
    </recommendedName>
</protein>
<feature type="transmembrane region" description="Helical" evidence="10">
    <location>
        <begin position="422"/>
        <end position="442"/>
    </location>
</feature>
<keyword evidence="7 10" id="KW-0472">Membrane</keyword>
<dbReference type="AlphaFoldDB" id="A0A5N6KY32"/>
<dbReference type="InterPro" id="IPR013099">
    <property type="entry name" value="K_chnl_dom"/>
</dbReference>
<keyword evidence="6" id="KW-0406">Ion transport</keyword>
<dbReference type="OrthoDB" id="297496at2759"/>
<dbReference type="Proteomes" id="UP000327013">
    <property type="component" value="Unassembled WGS sequence"/>
</dbReference>
<proteinExistence type="inferred from homology"/>
<dbReference type="PANTHER" id="PTHR11003:SF301">
    <property type="entry name" value="POTASSIUM CHANNEL PROTEIN"/>
    <property type="match status" value="1"/>
</dbReference>
<feature type="region of interest" description="Disordered" evidence="9">
    <location>
        <begin position="1"/>
        <end position="43"/>
    </location>
</feature>
<feature type="region of interest" description="Disordered" evidence="9">
    <location>
        <begin position="982"/>
        <end position="1010"/>
    </location>
</feature>
<dbReference type="GO" id="GO:0022841">
    <property type="term" value="F:potassium ion leak channel activity"/>
    <property type="evidence" value="ECO:0007669"/>
    <property type="project" value="TreeGrafter"/>
</dbReference>
<dbReference type="PRINTS" id="PR01333">
    <property type="entry name" value="2POREKCHANEL"/>
</dbReference>
<feature type="transmembrane region" description="Helical" evidence="10">
    <location>
        <begin position="104"/>
        <end position="127"/>
    </location>
</feature>
<feature type="transmembrane region" description="Helical" evidence="10">
    <location>
        <begin position="276"/>
        <end position="294"/>
    </location>
</feature>
<evidence type="ECO:0000256" key="5">
    <source>
        <dbReference type="ARBA" id="ARBA00022989"/>
    </source>
</evidence>
<evidence type="ECO:0000256" key="8">
    <source>
        <dbReference type="ARBA" id="ARBA00023303"/>
    </source>
</evidence>
<accession>A0A5N6KY32</accession>
<keyword evidence="8" id="KW-0407">Ion channel</keyword>
<feature type="domain" description="Potassium channel" evidence="11">
    <location>
        <begin position="373"/>
        <end position="446"/>
    </location>
</feature>
<dbReference type="Pfam" id="PF07885">
    <property type="entry name" value="Ion_trans_2"/>
    <property type="match status" value="2"/>
</dbReference>
<feature type="region of interest" description="Disordered" evidence="9">
    <location>
        <begin position="1026"/>
        <end position="1054"/>
    </location>
</feature>
<evidence type="ECO:0000259" key="11">
    <source>
        <dbReference type="Pfam" id="PF07885"/>
    </source>
</evidence>
<keyword evidence="4 10" id="KW-0812">Transmembrane</keyword>
<feature type="transmembrane region" description="Helical" evidence="10">
    <location>
        <begin position="55"/>
        <end position="84"/>
    </location>
</feature>
<dbReference type="PANTHER" id="PTHR11003">
    <property type="entry name" value="POTASSIUM CHANNEL, SUBFAMILY K"/>
    <property type="match status" value="1"/>
</dbReference>
<evidence type="ECO:0000313" key="12">
    <source>
        <dbReference type="EMBL" id="KAB8356592.1"/>
    </source>
</evidence>
<feature type="transmembrane region" description="Helical" evidence="10">
    <location>
        <begin position="824"/>
        <end position="848"/>
    </location>
</feature>
<evidence type="ECO:0000256" key="9">
    <source>
        <dbReference type="SAM" id="MobiDB-lite"/>
    </source>
</evidence>
<evidence type="ECO:0000256" key="7">
    <source>
        <dbReference type="ARBA" id="ARBA00023136"/>
    </source>
</evidence>
<dbReference type="Gene3D" id="1.10.287.70">
    <property type="match status" value="2"/>
</dbReference>
<keyword evidence="5 10" id="KW-1133">Transmembrane helix</keyword>
<dbReference type="GO" id="GO:0015271">
    <property type="term" value="F:outward rectifier potassium channel activity"/>
    <property type="evidence" value="ECO:0007669"/>
    <property type="project" value="TreeGrafter"/>
</dbReference>
<evidence type="ECO:0000256" key="4">
    <source>
        <dbReference type="ARBA" id="ARBA00022692"/>
    </source>
</evidence>
<feature type="transmembrane region" description="Helical" evidence="10">
    <location>
        <begin position="364"/>
        <end position="386"/>
    </location>
</feature>
<feature type="transmembrane region" description="Helical" evidence="10">
    <location>
        <begin position="176"/>
        <end position="199"/>
    </location>
</feature>
<comment type="subcellular location">
    <subcellularLocation>
        <location evidence="1">Membrane</location>
        <topology evidence="1">Multi-pass membrane protein</topology>
    </subcellularLocation>
</comment>
<evidence type="ECO:0000256" key="10">
    <source>
        <dbReference type="SAM" id="Phobius"/>
    </source>
</evidence>
<dbReference type="EMBL" id="VIBQ01000016">
    <property type="protein sequence ID" value="KAB8356592.1"/>
    <property type="molecule type" value="Genomic_DNA"/>
</dbReference>